<dbReference type="Gene3D" id="3.40.50.1980">
    <property type="entry name" value="Nitrogenase molybdenum iron protein domain"/>
    <property type="match status" value="2"/>
</dbReference>
<evidence type="ECO:0000313" key="6">
    <source>
        <dbReference type="EMBL" id="SOC42990.1"/>
    </source>
</evidence>
<dbReference type="InterPro" id="IPR002491">
    <property type="entry name" value="ABC_transptr_periplasmic_BD"/>
</dbReference>
<dbReference type="PANTHER" id="PTHR30535">
    <property type="entry name" value="VITAMIN B12-BINDING PROTEIN"/>
    <property type="match status" value="1"/>
</dbReference>
<dbReference type="NCBIfam" id="NF038402">
    <property type="entry name" value="TroA_like"/>
    <property type="match status" value="1"/>
</dbReference>
<dbReference type="SUPFAM" id="SSF53807">
    <property type="entry name" value="Helical backbone' metal receptor"/>
    <property type="match status" value="1"/>
</dbReference>
<evidence type="ECO:0000259" key="5">
    <source>
        <dbReference type="PROSITE" id="PS50983"/>
    </source>
</evidence>
<dbReference type="PANTHER" id="PTHR30535:SF34">
    <property type="entry name" value="MOLYBDATE-BINDING PROTEIN MOLA"/>
    <property type="match status" value="1"/>
</dbReference>
<evidence type="ECO:0000256" key="2">
    <source>
        <dbReference type="ARBA" id="ARBA00022729"/>
    </source>
</evidence>
<keyword evidence="4" id="KW-1133">Transmembrane helix</keyword>
<feature type="transmembrane region" description="Helical" evidence="4">
    <location>
        <begin position="7"/>
        <end position="25"/>
    </location>
</feature>
<evidence type="ECO:0000256" key="1">
    <source>
        <dbReference type="ARBA" id="ARBA00008814"/>
    </source>
</evidence>
<feature type="region of interest" description="Disordered" evidence="3">
    <location>
        <begin position="28"/>
        <end position="61"/>
    </location>
</feature>
<proteinExistence type="inferred from homology"/>
<keyword evidence="4" id="KW-0812">Transmembrane</keyword>
<name>A0A285UM95_9STAP</name>
<evidence type="ECO:0000313" key="7">
    <source>
        <dbReference type="Proteomes" id="UP000219412"/>
    </source>
</evidence>
<reference evidence="7" key="1">
    <citation type="submission" date="2017-08" db="EMBL/GenBank/DDBJ databases">
        <authorList>
            <person name="Varghese N."/>
            <person name="Submissions S."/>
        </authorList>
    </citation>
    <scope>NUCLEOTIDE SEQUENCE [LARGE SCALE GENOMIC DNA]</scope>
    <source>
        <strain evidence="7">DSM 23173</strain>
    </source>
</reference>
<comment type="similarity">
    <text evidence="1">Belongs to the bacterial solute-binding protein 8 family.</text>
</comment>
<dbReference type="RefSeq" id="WP_097041333.1">
    <property type="nucleotide sequence ID" value="NZ_OBQF01000004.1"/>
</dbReference>
<dbReference type="EMBL" id="OBQF01000004">
    <property type="protein sequence ID" value="SOC42990.1"/>
    <property type="molecule type" value="Genomic_DNA"/>
</dbReference>
<feature type="compositionally biased region" description="Low complexity" evidence="3">
    <location>
        <begin position="41"/>
        <end position="51"/>
    </location>
</feature>
<dbReference type="OrthoDB" id="9816357at2"/>
<accession>A0A285UM95</accession>
<gene>
    <name evidence="6" type="ORF">SAMN05878391_1828</name>
</gene>
<dbReference type="PROSITE" id="PS50983">
    <property type="entry name" value="FE_B12_PBP"/>
    <property type="match status" value="1"/>
</dbReference>
<keyword evidence="4" id="KW-0472">Membrane</keyword>
<dbReference type="InterPro" id="IPR054828">
    <property type="entry name" value="Vit_B12_bind_prot"/>
</dbReference>
<keyword evidence="2" id="KW-0732">Signal</keyword>
<dbReference type="InterPro" id="IPR050902">
    <property type="entry name" value="ABC_Transporter_SBP"/>
</dbReference>
<dbReference type="Proteomes" id="UP000219412">
    <property type="component" value="Unassembled WGS sequence"/>
</dbReference>
<evidence type="ECO:0000256" key="3">
    <source>
        <dbReference type="SAM" id="MobiDB-lite"/>
    </source>
</evidence>
<keyword evidence="7" id="KW-1185">Reference proteome</keyword>
<feature type="domain" description="Fe/B12 periplasmic-binding" evidence="5">
    <location>
        <begin position="68"/>
        <end position="321"/>
    </location>
</feature>
<dbReference type="Pfam" id="PF01497">
    <property type="entry name" value="Peripla_BP_2"/>
    <property type="match status" value="1"/>
</dbReference>
<dbReference type="AlphaFoldDB" id="A0A285UM95"/>
<organism evidence="6 7">
    <name type="scientific">Salinicoccus kekensis</name>
    <dbReference type="NCBI Taxonomy" id="714307"/>
    <lineage>
        <taxon>Bacteria</taxon>
        <taxon>Bacillati</taxon>
        <taxon>Bacillota</taxon>
        <taxon>Bacilli</taxon>
        <taxon>Bacillales</taxon>
        <taxon>Staphylococcaceae</taxon>
        <taxon>Salinicoccus</taxon>
    </lineage>
</organism>
<dbReference type="GO" id="GO:0071281">
    <property type="term" value="P:cellular response to iron ion"/>
    <property type="evidence" value="ECO:0007669"/>
    <property type="project" value="TreeGrafter"/>
</dbReference>
<protein>
    <submittedName>
        <fullName evidence="6">Iron complex transport system substrate-binding protein</fullName>
    </submittedName>
</protein>
<evidence type="ECO:0000256" key="4">
    <source>
        <dbReference type="SAM" id="Phobius"/>
    </source>
</evidence>
<sequence length="321" mass="34834">MRKVVKTVVMLFLVMNLSGCGMMMMQQQQQQQNDFSEQQESTSSDSNLSSDRGSELNSSESFSAPERRIVSLIPSNTEILAALGLEEEVVGITTVDTYPEGLISDPDVERLDAFEFDVEQLMALDPTHILSHEASYGVHGGVLEDAAAATGAEVIFLEEVETVDEIPETMMAAGEFLGAPDEARRAAAEFEADLAAVTEEAPDRGTVFLQVSSGPEMYTAGRGTFLHDVVEKAGAENIFEDLEGFVSVSYEEILDRNPDYIISASGAGAEQLSEEVANFRGVDNLSIQSEDRQCAVDPDILTRPGPRITQGMTELSECLEN</sequence>